<feature type="transmembrane region" description="Helical" evidence="1">
    <location>
        <begin position="122"/>
        <end position="141"/>
    </location>
</feature>
<feature type="transmembrane region" description="Helical" evidence="1">
    <location>
        <begin position="170"/>
        <end position="191"/>
    </location>
</feature>
<dbReference type="Proteomes" id="UP001595851">
    <property type="component" value="Unassembled WGS sequence"/>
</dbReference>
<dbReference type="RefSeq" id="WP_379529816.1">
    <property type="nucleotide sequence ID" value="NZ_JBHSBI010000010.1"/>
</dbReference>
<keyword evidence="1" id="KW-0812">Transmembrane</keyword>
<feature type="transmembrane region" description="Helical" evidence="1">
    <location>
        <begin position="148"/>
        <end position="164"/>
    </location>
</feature>
<proteinExistence type="predicted"/>
<feature type="transmembrane region" description="Helical" evidence="1">
    <location>
        <begin position="259"/>
        <end position="276"/>
    </location>
</feature>
<name>A0ABV8G724_9ACTN</name>
<keyword evidence="3" id="KW-1185">Reference proteome</keyword>
<protein>
    <submittedName>
        <fullName evidence="2">Uncharacterized protein</fullName>
    </submittedName>
</protein>
<feature type="transmembrane region" description="Helical" evidence="1">
    <location>
        <begin position="203"/>
        <end position="223"/>
    </location>
</feature>
<dbReference type="EMBL" id="JBHSBI010000010">
    <property type="protein sequence ID" value="MFC4009796.1"/>
    <property type="molecule type" value="Genomic_DNA"/>
</dbReference>
<organism evidence="2 3">
    <name type="scientific">Nonomuraea purpurea</name>
    <dbReference type="NCBI Taxonomy" id="1849276"/>
    <lineage>
        <taxon>Bacteria</taxon>
        <taxon>Bacillati</taxon>
        <taxon>Actinomycetota</taxon>
        <taxon>Actinomycetes</taxon>
        <taxon>Streptosporangiales</taxon>
        <taxon>Streptosporangiaceae</taxon>
        <taxon>Nonomuraea</taxon>
    </lineage>
</organism>
<comment type="caution">
    <text evidence="2">The sequence shown here is derived from an EMBL/GenBank/DDBJ whole genome shotgun (WGS) entry which is preliminary data.</text>
</comment>
<evidence type="ECO:0000313" key="2">
    <source>
        <dbReference type="EMBL" id="MFC4009796.1"/>
    </source>
</evidence>
<gene>
    <name evidence="2" type="ORF">ACFOY2_21385</name>
</gene>
<keyword evidence="1" id="KW-0472">Membrane</keyword>
<feature type="transmembrane region" description="Helical" evidence="1">
    <location>
        <begin position="80"/>
        <end position="102"/>
    </location>
</feature>
<feature type="transmembrane region" description="Helical" evidence="1">
    <location>
        <begin position="296"/>
        <end position="321"/>
    </location>
</feature>
<evidence type="ECO:0000313" key="3">
    <source>
        <dbReference type="Proteomes" id="UP001595851"/>
    </source>
</evidence>
<accession>A0ABV8G724</accession>
<keyword evidence="1" id="KW-1133">Transmembrane helix</keyword>
<sequence length="331" mass="35630">MTASLLEQRYRHVLRLLPASYRAEREEEMVAEFMDMSGEVPDEVNPRPRWGEIASVLALSVRIRLGITPQYVAWGETVRLVAVLGVAFHALTALSAVADLVVSVTVLGEPQFVGMPGSTERLFKIGEAAALCLWVVAFVALMRGRARLAKVTAALGGAWSLFLVDIHGSSLMGASSVLLVAVPVLATLVGFHGDAPPARRPWWVALLPLTAVTLLAWAAPLLMTEDTLWLYPWLNRMGIAVLAVVVVGTHWLVRGGSPALPLALAILGALALLTRLPELGWNPPDTNPDFVGEIYWTSMLVQCVALGVMTVTLAVAGLRALPATRVAWSVR</sequence>
<feature type="transmembrane region" description="Helical" evidence="1">
    <location>
        <begin position="229"/>
        <end position="252"/>
    </location>
</feature>
<reference evidence="3" key="1">
    <citation type="journal article" date="2019" name="Int. J. Syst. Evol. Microbiol.">
        <title>The Global Catalogue of Microorganisms (GCM) 10K type strain sequencing project: providing services to taxonomists for standard genome sequencing and annotation.</title>
        <authorList>
            <consortium name="The Broad Institute Genomics Platform"/>
            <consortium name="The Broad Institute Genome Sequencing Center for Infectious Disease"/>
            <person name="Wu L."/>
            <person name="Ma J."/>
        </authorList>
    </citation>
    <scope>NUCLEOTIDE SEQUENCE [LARGE SCALE GENOMIC DNA]</scope>
    <source>
        <strain evidence="3">TBRC 1276</strain>
    </source>
</reference>
<evidence type="ECO:0000256" key="1">
    <source>
        <dbReference type="SAM" id="Phobius"/>
    </source>
</evidence>